<comment type="cofactor">
    <cofactor evidence="1 5">
        <name>FAD</name>
        <dbReference type="ChEBI" id="CHEBI:57692"/>
    </cofactor>
</comment>
<dbReference type="Gene3D" id="1.10.540.10">
    <property type="entry name" value="Acyl-CoA dehydrogenase/oxidase, N-terminal domain"/>
    <property type="match status" value="1"/>
</dbReference>
<gene>
    <name evidence="9" type="ORF">A2827_02985</name>
</gene>
<comment type="caution">
    <text evidence="9">The sequence shown here is derived from an EMBL/GenBank/DDBJ whole genome shotgun (WGS) entry which is preliminary data.</text>
</comment>
<dbReference type="Proteomes" id="UP000177932">
    <property type="component" value="Unassembled WGS sequence"/>
</dbReference>
<organism evidence="9 10">
    <name type="scientific">Candidatus Spechtbacteria bacterium RIFCSPHIGHO2_01_FULL_43_30</name>
    <dbReference type="NCBI Taxonomy" id="1802158"/>
    <lineage>
        <taxon>Bacteria</taxon>
        <taxon>Candidatus Spechtiibacteriota</taxon>
    </lineage>
</organism>
<accession>A0A1G2H6S7</accession>
<dbReference type="EMBL" id="MHOD01000014">
    <property type="protein sequence ID" value="OGZ58162.1"/>
    <property type="molecule type" value="Genomic_DNA"/>
</dbReference>
<evidence type="ECO:0000259" key="7">
    <source>
        <dbReference type="Pfam" id="PF02770"/>
    </source>
</evidence>
<dbReference type="PANTHER" id="PTHR43884:SF12">
    <property type="entry name" value="ISOVALERYL-COA DEHYDROGENASE, MITOCHONDRIAL-RELATED"/>
    <property type="match status" value="1"/>
</dbReference>
<dbReference type="STRING" id="1802158.A2827_02985"/>
<evidence type="ECO:0000259" key="6">
    <source>
        <dbReference type="Pfam" id="PF00441"/>
    </source>
</evidence>
<dbReference type="InterPro" id="IPR009100">
    <property type="entry name" value="AcylCoA_DH/oxidase_NM_dom_sf"/>
</dbReference>
<evidence type="ECO:0000256" key="5">
    <source>
        <dbReference type="RuleBase" id="RU362125"/>
    </source>
</evidence>
<dbReference type="PROSITE" id="PS00072">
    <property type="entry name" value="ACYL_COA_DH_1"/>
    <property type="match status" value="1"/>
</dbReference>
<keyword evidence="4 5" id="KW-0274">FAD</keyword>
<comment type="similarity">
    <text evidence="2 5">Belongs to the acyl-CoA dehydrogenase family.</text>
</comment>
<dbReference type="InterPro" id="IPR037069">
    <property type="entry name" value="AcylCoA_DH/ox_N_sf"/>
</dbReference>
<dbReference type="FunFam" id="1.20.140.10:FF:000004">
    <property type="entry name" value="Acyl-CoA dehydrogenase FadE25"/>
    <property type="match status" value="1"/>
</dbReference>
<evidence type="ECO:0000256" key="1">
    <source>
        <dbReference type="ARBA" id="ARBA00001974"/>
    </source>
</evidence>
<dbReference type="InterPro" id="IPR009075">
    <property type="entry name" value="AcylCo_DH/oxidase_C"/>
</dbReference>
<dbReference type="AlphaFoldDB" id="A0A1G2H6S7"/>
<dbReference type="Pfam" id="PF02770">
    <property type="entry name" value="Acyl-CoA_dh_M"/>
    <property type="match status" value="1"/>
</dbReference>
<feature type="domain" description="Acyl-CoA dehydrogenase/oxidase N-terminal" evidence="8">
    <location>
        <begin position="2"/>
        <end position="115"/>
    </location>
</feature>
<protein>
    <recommendedName>
        <fullName evidence="11">Acyl-CoA dehydrogenase</fullName>
    </recommendedName>
</protein>
<keyword evidence="3 5" id="KW-0285">Flavoprotein</keyword>
<keyword evidence="5" id="KW-0560">Oxidoreductase</keyword>
<dbReference type="InterPro" id="IPR036250">
    <property type="entry name" value="AcylCo_DH-like_C"/>
</dbReference>
<dbReference type="Pfam" id="PF00441">
    <property type="entry name" value="Acyl-CoA_dh_1"/>
    <property type="match status" value="1"/>
</dbReference>
<dbReference type="GO" id="GO:0003995">
    <property type="term" value="F:acyl-CoA dehydrogenase activity"/>
    <property type="evidence" value="ECO:0007669"/>
    <property type="project" value="InterPro"/>
</dbReference>
<evidence type="ECO:0000313" key="9">
    <source>
        <dbReference type="EMBL" id="OGZ58162.1"/>
    </source>
</evidence>
<dbReference type="PANTHER" id="PTHR43884">
    <property type="entry name" value="ACYL-COA DEHYDROGENASE"/>
    <property type="match status" value="1"/>
</dbReference>
<name>A0A1G2H6S7_9BACT</name>
<evidence type="ECO:0000256" key="3">
    <source>
        <dbReference type="ARBA" id="ARBA00022630"/>
    </source>
</evidence>
<proteinExistence type="inferred from homology"/>
<feature type="domain" description="Acyl-CoA oxidase/dehydrogenase middle" evidence="7">
    <location>
        <begin position="119"/>
        <end position="221"/>
    </location>
</feature>
<dbReference type="GO" id="GO:0050660">
    <property type="term" value="F:flavin adenine dinucleotide binding"/>
    <property type="evidence" value="ECO:0007669"/>
    <property type="project" value="InterPro"/>
</dbReference>
<dbReference type="InterPro" id="IPR006089">
    <property type="entry name" value="Acyl-CoA_DH_CS"/>
</dbReference>
<dbReference type="Gene3D" id="1.20.140.10">
    <property type="entry name" value="Butyryl-CoA Dehydrogenase, subunit A, domain 3"/>
    <property type="match status" value="1"/>
</dbReference>
<evidence type="ECO:0000256" key="4">
    <source>
        <dbReference type="ARBA" id="ARBA00022827"/>
    </source>
</evidence>
<evidence type="ECO:0000256" key="2">
    <source>
        <dbReference type="ARBA" id="ARBA00009347"/>
    </source>
</evidence>
<evidence type="ECO:0000259" key="8">
    <source>
        <dbReference type="Pfam" id="PF02771"/>
    </source>
</evidence>
<evidence type="ECO:0008006" key="11">
    <source>
        <dbReference type="Google" id="ProtNLM"/>
    </source>
</evidence>
<evidence type="ECO:0000313" key="10">
    <source>
        <dbReference type="Proteomes" id="UP000177932"/>
    </source>
</evidence>
<dbReference type="Gene3D" id="2.40.110.10">
    <property type="entry name" value="Butyryl-CoA Dehydrogenase, subunit A, domain 2"/>
    <property type="match status" value="1"/>
</dbReference>
<dbReference type="Pfam" id="PF02771">
    <property type="entry name" value="Acyl-CoA_dh_N"/>
    <property type="match status" value="1"/>
</dbReference>
<dbReference type="SUPFAM" id="SSF56645">
    <property type="entry name" value="Acyl-CoA dehydrogenase NM domain-like"/>
    <property type="match status" value="1"/>
</dbReference>
<dbReference type="InterPro" id="IPR046373">
    <property type="entry name" value="Acyl-CoA_Oxase/DH_mid-dom_sf"/>
</dbReference>
<reference evidence="9 10" key="1">
    <citation type="journal article" date="2016" name="Nat. Commun.">
        <title>Thousands of microbial genomes shed light on interconnected biogeochemical processes in an aquifer system.</title>
        <authorList>
            <person name="Anantharaman K."/>
            <person name="Brown C.T."/>
            <person name="Hug L.A."/>
            <person name="Sharon I."/>
            <person name="Castelle C.J."/>
            <person name="Probst A.J."/>
            <person name="Thomas B.C."/>
            <person name="Singh A."/>
            <person name="Wilkins M.J."/>
            <person name="Karaoz U."/>
            <person name="Brodie E.L."/>
            <person name="Williams K.H."/>
            <person name="Hubbard S.S."/>
            <person name="Banfield J.F."/>
        </authorList>
    </citation>
    <scope>NUCLEOTIDE SEQUENCE [LARGE SCALE GENOMIC DNA]</scope>
</reference>
<dbReference type="InterPro" id="IPR013786">
    <property type="entry name" value="AcylCoA_DH/ox_N"/>
</dbReference>
<dbReference type="InterPro" id="IPR006091">
    <property type="entry name" value="Acyl-CoA_Oxase/DH_mid-dom"/>
</dbReference>
<sequence length="384" mass="42101">MSEEHQMIYEMADDFGKKELLGEGYPNLERIGKYPEFLIPRLAELGILGMSFPEEYGGMGADTVSTSIVAERLAYYWASAQLIWTASHGLAGFPIMTFGNEEQKKRYLPRIAKGDALGCYALTESGAGSDAASIGTTAELVGRKSKNMWKISGSKVFITNANEASVCILIARRKHSVKSHKDITAFVFETENRGLQNPAISVREIPKHSLRSSHFCEITFNEFLLREGNMLGDMESGFKVAMETLNNGRINIAAQAVGIARRAIHEAVSYAGQREVFGEKLIKKQARAFPLAEISAETEAAWHLTVHASRVKDSGQDYKSEAAMAKLTATEAALRASTELIRTLGGLGVTEESIGMQLHHDALAAVIYEGTSDIQKMLIAKNFK</sequence>
<dbReference type="SUPFAM" id="SSF47203">
    <property type="entry name" value="Acyl-CoA dehydrogenase C-terminal domain-like"/>
    <property type="match status" value="1"/>
</dbReference>
<feature type="domain" description="Acyl-CoA dehydrogenase/oxidase C-terminal" evidence="6">
    <location>
        <begin position="236"/>
        <end position="382"/>
    </location>
</feature>